<name>A0A835JIE8_9ROSI</name>
<keyword evidence="2" id="KW-1185">Reference proteome</keyword>
<comment type="caution">
    <text evidence="1">The sequence shown here is derived from an EMBL/GenBank/DDBJ whole genome shotgun (WGS) entry which is preliminary data.</text>
</comment>
<dbReference type="AlphaFoldDB" id="A0A835JIE8"/>
<sequence length="63" mass="7067">MVPLQHYWPIKTSEIRARLSSLLWSGAMATAQATGKAGGRFIRKISKWNAFWVSSAERSTQNS</sequence>
<dbReference type="Proteomes" id="UP000657918">
    <property type="component" value="Unassembled WGS sequence"/>
</dbReference>
<evidence type="ECO:0000313" key="1">
    <source>
        <dbReference type="EMBL" id="KAF9668939.1"/>
    </source>
</evidence>
<organism evidence="1 2">
    <name type="scientific">Salix dunnii</name>
    <dbReference type="NCBI Taxonomy" id="1413687"/>
    <lineage>
        <taxon>Eukaryota</taxon>
        <taxon>Viridiplantae</taxon>
        <taxon>Streptophyta</taxon>
        <taxon>Embryophyta</taxon>
        <taxon>Tracheophyta</taxon>
        <taxon>Spermatophyta</taxon>
        <taxon>Magnoliopsida</taxon>
        <taxon>eudicotyledons</taxon>
        <taxon>Gunneridae</taxon>
        <taxon>Pentapetalae</taxon>
        <taxon>rosids</taxon>
        <taxon>fabids</taxon>
        <taxon>Malpighiales</taxon>
        <taxon>Salicaceae</taxon>
        <taxon>Saliceae</taxon>
        <taxon>Salix</taxon>
    </lineage>
</organism>
<protein>
    <submittedName>
        <fullName evidence="1">Uncharacterized protein</fullName>
    </submittedName>
</protein>
<accession>A0A835JIE8</accession>
<gene>
    <name evidence="1" type="ORF">SADUNF_Sadunf14G0055600</name>
</gene>
<evidence type="ECO:0000313" key="2">
    <source>
        <dbReference type="Proteomes" id="UP000657918"/>
    </source>
</evidence>
<reference evidence="1 2" key="1">
    <citation type="submission" date="2020-10" db="EMBL/GenBank/DDBJ databases">
        <title>Plant Genome Project.</title>
        <authorList>
            <person name="Zhang R.-G."/>
        </authorList>
    </citation>
    <scope>NUCLEOTIDE SEQUENCE [LARGE SCALE GENOMIC DNA]</scope>
    <source>
        <strain evidence="1">FAFU-HL-1</strain>
        <tissue evidence="1">Leaf</tissue>
    </source>
</reference>
<dbReference type="EMBL" id="JADGMS010000014">
    <property type="protein sequence ID" value="KAF9668939.1"/>
    <property type="molecule type" value="Genomic_DNA"/>
</dbReference>
<proteinExistence type="predicted"/>